<keyword evidence="3 9" id="KW-0812">Transmembrane</keyword>
<name>B4LK46_DROVI</name>
<evidence type="ECO:0000256" key="9">
    <source>
        <dbReference type="SAM" id="Phobius"/>
    </source>
</evidence>
<dbReference type="HOGENOM" id="CLU_385559_0_0_1"/>
<evidence type="ECO:0000256" key="10">
    <source>
        <dbReference type="SAM" id="SignalP"/>
    </source>
</evidence>
<dbReference type="PANTHER" id="PTHR42643">
    <property type="entry name" value="IONOTROPIC RECEPTOR 20A-RELATED"/>
    <property type="match status" value="1"/>
</dbReference>
<dbReference type="EMBL" id="CH940648">
    <property type="protein sequence ID" value="EDW60635.2"/>
    <property type="molecule type" value="Genomic_DNA"/>
</dbReference>
<reference evidence="11 12" key="1">
    <citation type="journal article" date="2007" name="Nature">
        <title>Evolution of genes and genomes on the Drosophila phylogeny.</title>
        <authorList>
            <consortium name="Drosophila 12 Genomes Consortium"/>
            <person name="Clark A.G."/>
            <person name="Eisen M.B."/>
            <person name="Smith D.R."/>
            <person name="Bergman C.M."/>
            <person name="Oliver B."/>
            <person name="Markow T.A."/>
            <person name="Kaufman T.C."/>
            <person name="Kellis M."/>
            <person name="Gelbart W."/>
            <person name="Iyer V.N."/>
            <person name="Pollard D.A."/>
            <person name="Sackton T.B."/>
            <person name="Larracuente A.M."/>
            <person name="Singh N.D."/>
            <person name="Abad J.P."/>
            <person name="Abt D.N."/>
            <person name="Adryan B."/>
            <person name="Aguade M."/>
            <person name="Akashi H."/>
            <person name="Anderson W.W."/>
            <person name="Aquadro C.F."/>
            <person name="Ardell D.H."/>
            <person name="Arguello R."/>
            <person name="Artieri C.G."/>
            <person name="Barbash D.A."/>
            <person name="Barker D."/>
            <person name="Barsanti P."/>
            <person name="Batterham P."/>
            <person name="Batzoglou S."/>
            <person name="Begun D."/>
            <person name="Bhutkar A."/>
            <person name="Blanco E."/>
            <person name="Bosak S.A."/>
            <person name="Bradley R.K."/>
            <person name="Brand A.D."/>
            <person name="Brent M.R."/>
            <person name="Brooks A.N."/>
            <person name="Brown R.H."/>
            <person name="Butlin R.K."/>
            <person name="Caggese C."/>
            <person name="Calvi B.R."/>
            <person name="Bernardo de Carvalho A."/>
            <person name="Caspi A."/>
            <person name="Castrezana S."/>
            <person name="Celniker S.E."/>
            <person name="Chang J.L."/>
            <person name="Chapple C."/>
            <person name="Chatterji S."/>
            <person name="Chinwalla A."/>
            <person name="Civetta A."/>
            <person name="Clifton S.W."/>
            <person name="Comeron J.M."/>
            <person name="Costello J.C."/>
            <person name="Coyne J.A."/>
            <person name="Daub J."/>
            <person name="David R.G."/>
            <person name="Delcher A.L."/>
            <person name="Delehaunty K."/>
            <person name="Do C.B."/>
            <person name="Ebling H."/>
            <person name="Edwards K."/>
            <person name="Eickbush T."/>
            <person name="Evans J.D."/>
            <person name="Filipski A."/>
            <person name="Findeiss S."/>
            <person name="Freyhult E."/>
            <person name="Fulton L."/>
            <person name="Fulton R."/>
            <person name="Garcia A.C."/>
            <person name="Gardiner A."/>
            <person name="Garfield D.A."/>
            <person name="Garvin B.E."/>
            <person name="Gibson G."/>
            <person name="Gilbert D."/>
            <person name="Gnerre S."/>
            <person name="Godfrey J."/>
            <person name="Good R."/>
            <person name="Gotea V."/>
            <person name="Gravely B."/>
            <person name="Greenberg A.J."/>
            <person name="Griffiths-Jones S."/>
            <person name="Gross S."/>
            <person name="Guigo R."/>
            <person name="Gustafson E.A."/>
            <person name="Haerty W."/>
            <person name="Hahn M.W."/>
            <person name="Halligan D.L."/>
            <person name="Halpern A.L."/>
            <person name="Halter G.M."/>
            <person name="Han M.V."/>
            <person name="Heger A."/>
            <person name="Hillier L."/>
            <person name="Hinrichs A.S."/>
            <person name="Holmes I."/>
            <person name="Hoskins R.A."/>
            <person name="Hubisz M.J."/>
            <person name="Hultmark D."/>
            <person name="Huntley M.A."/>
            <person name="Jaffe D.B."/>
            <person name="Jagadeeshan S."/>
            <person name="Jeck W.R."/>
            <person name="Johnson J."/>
            <person name="Jones C.D."/>
            <person name="Jordan W.C."/>
            <person name="Karpen G.H."/>
            <person name="Kataoka E."/>
            <person name="Keightley P.D."/>
            <person name="Kheradpour P."/>
            <person name="Kirkness E.F."/>
            <person name="Koerich L.B."/>
            <person name="Kristiansen K."/>
            <person name="Kudrna D."/>
            <person name="Kulathinal R.J."/>
            <person name="Kumar S."/>
            <person name="Kwok R."/>
            <person name="Lander E."/>
            <person name="Langley C.H."/>
            <person name="Lapoint R."/>
            <person name="Lazzaro B.P."/>
            <person name="Lee S.J."/>
            <person name="Levesque L."/>
            <person name="Li R."/>
            <person name="Lin C.F."/>
            <person name="Lin M.F."/>
            <person name="Lindblad-Toh K."/>
            <person name="Llopart A."/>
            <person name="Long M."/>
            <person name="Low L."/>
            <person name="Lozovsky E."/>
            <person name="Lu J."/>
            <person name="Luo M."/>
            <person name="Machado C.A."/>
            <person name="Makalowski W."/>
            <person name="Marzo M."/>
            <person name="Matsuda M."/>
            <person name="Matzkin L."/>
            <person name="McAllister B."/>
            <person name="McBride C.S."/>
            <person name="McKernan B."/>
            <person name="McKernan K."/>
            <person name="Mendez-Lago M."/>
            <person name="Minx P."/>
            <person name="Mollenhauer M.U."/>
            <person name="Montooth K."/>
            <person name="Mount S.M."/>
            <person name="Mu X."/>
            <person name="Myers E."/>
            <person name="Negre B."/>
            <person name="Newfeld S."/>
            <person name="Nielsen R."/>
            <person name="Noor M.A."/>
            <person name="O'Grady P."/>
            <person name="Pachter L."/>
            <person name="Papaceit M."/>
            <person name="Parisi M.J."/>
            <person name="Parisi M."/>
            <person name="Parts L."/>
            <person name="Pedersen J.S."/>
            <person name="Pesole G."/>
            <person name="Phillippy A.M."/>
            <person name="Ponting C.P."/>
            <person name="Pop M."/>
            <person name="Porcelli D."/>
            <person name="Powell J.R."/>
            <person name="Prohaska S."/>
            <person name="Pruitt K."/>
            <person name="Puig M."/>
            <person name="Quesneville H."/>
            <person name="Ram K.R."/>
            <person name="Rand D."/>
            <person name="Rasmussen M.D."/>
            <person name="Reed L.K."/>
            <person name="Reenan R."/>
            <person name="Reily A."/>
            <person name="Remington K.A."/>
            <person name="Rieger T.T."/>
            <person name="Ritchie M.G."/>
            <person name="Robin C."/>
            <person name="Rogers Y.H."/>
            <person name="Rohde C."/>
            <person name="Rozas J."/>
            <person name="Rubenfield M.J."/>
            <person name="Ruiz A."/>
            <person name="Russo S."/>
            <person name="Salzberg S.L."/>
            <person name="Sanchez-Gracia A."/>
            <person name="Saranga D.J."/>
            <person name="Sato H."/>
            <person name="Schaeffer S.W."/>
            <person name="Schatz M.C."/>
            <person name="Schlenke T."/>
            <person name="Schwartz R."/>
            <person name="Segarra C."/>
            <person name="Singh R.S."/>
            <person name="Sirot L."/>
            <person name="Sirota M."/>
            <person name="Sisneros N.B."/>
            <person name="Smith C.D."/>
            <person name="Smith T.F."/>
            <person name="Spieth J."/>
            <person name="Stage D.E."/>
            <person name="Stark A."/>
            <person name="Stephan W."/>
            <person name="Strausberg R.L."/>
            <person name="Strempel S."/>
            <person name="Sturgill D."/>
            <person name="Sutton G."/>
            <person name="Sutton G.G."/>
            <person name="Tao W."/>
            <person name="Teichmann S."/>
            <person name="Tobari Y.N."/>
            <person name="Tomimura Y."/>
            <person name="Tsolas J.M."/>
            <person name="Valente V.L."/>
            <person name="Venter E."/>
            <person name="Venter J.C."/>
            <person name="Vicario S."/>
            <person name="Vieira F.G."/>
            <person name="Vilella A.J."/>
            <person name="Villasante A."/>
            <person name="Walenz B."/>
            <person name="Wang J."/>
            <person name="Wasserman M."/>
            <person name="Watts T."/>
            <person name="Wilson D."/>
            <person name="Wilson R.K."/>
            <person name="Wing R.A."/>
            <person name="Wolfner M.F."/>
            <person name="Wong A."/>
            <person name="Wong G.K."/>
            <person name="Wu C.I."/>
            <person name="Wu G."/>
            <person name="Yamamoto D."/>
            <person name="Yang H.P."/>
            <person name="Yang S.P."/>
            <person name="Yorke J.A."/>
            <person name="Yoshida K."/>
            <person name="Zdobnov E."/>
            <person name="Zhang P."/>
            <person name="Zhang Y."/>
            <person name="Zimin A.V."/>
            <person name="Baldwin J."/>
            <person name="Abdouelleil A."/>
            <person name="Abdulkadir J."/>
            <person name="Abebe A."/>
            <person name="Abera B."/>
            <person name="Abreu J."/>
            <person name="Acer S.C."/>
            <person name="Aftuck L."/>
            <person name="Alexander A."/>
            <person name="An P."/>
            <person name="Anderson E."/>
            <person name="Anderson S."/>
            <person name="Arachi H."/>
            <person name="Azer M."/>
            <person name="Bachantsang P."/>
            <person name="Barry A."/>
            <person name="Bayul T."/>
            <person name="Berlin A."/>
            <person name="Bessette D."/>
            <person name="Bloom T."/>
            <person name="Blye J."/>
            <person name="Boguslavskiy L."/>
            <person name="Bonnet C."/>
            <person name="Boukhgalter B."/>
            <person name="Bourzgui I."/>
            <person name="Brown A."/>
            <person name="Cahill P."/>
            <person name="Channer S."/>
            <person name="Cheshatsang Y."/>
            <person name="Chuda L."/>
            <person name="Citroen M."/>
            <person name="Collymore A."/>
            <person name="Cooke P."/>
            <person name="Costello M."/>
            <person name="D'Aco K."/>
            <person name="Daza R."/>
            <person name="De Haan G."/>
            <person name="DeGray S."/>
            <person name="DeMaso C."/>
            <person name="Dhargay N."/>
            <person name="Dooley K."/>
            <person name="Dooley E."/>
            <person name="Doricent M."/>
            <person name="Dorje P."/>
            <person name="Dorjee K."/>
            <person name="Dupes A."/>
            <person name="Elong R."/>
            <person name="Falk J."/>
            <person name="Farina A."/>
            <person name="Faro S."/>
            <person name="Ferguson D."/>
            <person name="Fisher S."/>
            <person name="Foley C.D."/>
            <person name="Franke A."/>
            <person name="Friedrich D."/>
            <person name="Gadbois L."/>
            <person name="Gearin G."/>
            <person name="Gearin C.R."/>
            <person name="Giannoukos G."/>
            <person name="Goode T."/>
            <person name="Graham J."/>
            <person name="Grandbois E."/>
            <person name="Grewal S."/>
            <person name="Gyaltsen K."/>
            <person name="Hafez N."/>
            <person name="Hagos B."/>
            <person name="Hall J."/>
            <person name="Henson C."/>
            <person name="Hollinger A."/>
            <person name="Honan T."/>
            <person name="Huard M.D."/>
            <person name="Hughes L."/>
            <person name="Hurhula B."/>
            <person name="Husby M.E."/>
            <person name="Kamat A."/>
            <person name="Kanga B."/>
            <person name="Kashin S."/>
            <person name="Khazanovich D."/>
            <person name="Kisner P."/>
            <person name="Lance K."/>
            <person name="Lara M."/>
            <person name="Lee W."/>
            <person name="Lennon N."/>
            <person name="Letendre F."/>
            <person name="LeVine R."/>
            <person name="Lipovsky A."/>
            <person name="Liu X."/>
            <person name="Liu J."/>
            <person name="Liu S."/>
            <person name="Lokyitsang T."/>
            <person name="Lokyitsang Y."/>
            <person name="Lubonja R."/>
            <person name="Lui A."/>
            <person name="MacDonald P."/>
            <person name="Magnisalis V."/>
            <person name="Maru K."/>
            <person name="Matthews C."/>
            <person name="McCusker W."/>
            <person name="McDonough S."/>
            <person name="Mehta T."/>
            <person name="Meldrim J."/>
            <person name="Meneus L."/>
            <person name="Mihai O."/>
            <person name="Mihalev A."/>
            <person name="Mihova T."/>
            <person name="Mittelman R."/>
            <person name="Mlenga V."/>
            <person name="Montmayeur A."/>
            <person name="Mulrain L."/>
            <person name="Navidi A."/>
            <person name="Naylor J."/>
            <person name="Negash T."/>
            <person name="Nguyen T."/>
            <person name="Nguyen N."/>
            <person name="Nicol R."/>
            <person name="Norbu C."/>
            <person name="Norbu N."/>
            <person name="Novod N."/>
            <person name="O'Neill B."/>
            <person name="Osman S."/>
            <person name="Markiewicz E."/>
            <person name="Oyono O.L."/>
            <person name="Patti C."/>
            <person name="Phunkhang P."/>
            <person name="Pierre F."/>
            <person name="Priest M."/>
            <person name="Raghuraman S."/>
            <person name="Rege F."/>
            <person name="Reyes R."/>
            <person name="Rise C."/>
            <person name="Rogov P."/>
            <person name="Ross K."/>
            <person name="Ryan E."/>
            <person name="Settipalli S."/>
            <person name="Shea T."/>
            <person name="Sherpa N."/>
            <person name="Shi L."/>
            <person name="Shih D."/>
            <person name="Sparrow T."/>
            <person name="Spaulding J."/>
            <person name="Stalker J."/>
            <person name="Stange-Thomann N."/>
            <person name="Stavropoulos S."/>
            <person name="Stone C."/>
            <person name="Strader C."/>
            <person name="Tesfaye S."/>
            <person name="Thomson T."/>
            <person name="Thoulutsang Y."/>
            <person name="Thoulutsang D."/>
            <person name="Topham K."/>
            <person name="Topping I."/>
            <person name="Tsamla T."/>
            <person name="Vassiliev H."/>
            <person name="Vo A."/>
            <person name="Wangchuk T."/>
            <person name="Wangdi T."/>
            <person name="Weiand M."/>
            <person name="Wilkinson J."/>
            <person name="Wilson A."/>
            <person name="Yadav S."/>
            <person name="Young G."/>
            <person name="Yu Q."/>
            <person name="Zembek L."/>
            <person name="Zhong D."/>
            <person name="Zimmer A."/>
            <person name="Zwirko Z."/>
            <person name="Jaffe D.B."/>
            <person name="Alvarez P."/>
            <person name="Brockman W."/>
            <person name="Butler J."/>
            <person name="Chin C."/>
            <person name="Gnerre S."/>
            <person name="Grabherr M."/>
            <person name="Kleber M."/>
            <person name="Mauceli E."/>
            <person name="MacCallum I."/>
        </authorList>
    </citation>
    <scope>NUCLEOTIDE SEQUENCE [LARGE SCALE GENOMIC DNA]</scope>
    <source>
        <strain evidence="12">Tucson 15010-1051.87</strain>
    </source>
</reference>
<keyword evidence="5 9" id="KW-0472">Membrane</keyword>
<dbReference type="PANTHER" id="PTHR42643:SF24">
    <property type="entry name" value="IONOTROPIC RECEPTOR 60A"/>
    <property type="match status" value="1"/>
</dbReference>
<feature type="region of interest" description="Disordered" evidence="8">
    <location>
        <begin position="664"/>
        <end position="683"/>
    </location>
</feature>
<dbReference type="FunCoup" id="B4LK46">
    <property type="interactions" value="19"/>
</dbReference>
<protein>
    <recommendedName>
        <fullName evidence="13">Ionotropic glutamate receptor C-terminal domain-containing protein</fullName>
    </recommendedName>
</protein>
<evidence type="ECO:0000313" key="11">
    <source>
        <dbReference type="EMBL" id="EDW60635.2"/>
    </source>
</evidence>
<feature type="compositionally biased region" description="Basic residues" evidence="8">
    <location>
        <begin position="664"/>
        <end position="682"/>
    </location>
</feature>
<keyword evidence="7" id="KW-0325">Glycoprotein</keyword>
<keyword evidence="12" id="KW-1185">Reference proteome</keyword>
<feature type="transmembrane region" description="Helical" evidence="9">
    <location>
        <begin position="450"/>
        <end position="471"/>
    </location>
</feature>
<dbReference type="Gene3D" id="3.40.190.10">
    <property type="entry name" value="Periplasmic binding protein-like II"/>
    <property type="match status" value="1"/>
</dbReference>
<dbReference type="STRING" id="7244.B4LK46"/>
<keyword evidence="4 9" id="KW-1133">Transmembrane helix</keyword>
<dbReference type="InterPro" id="IPR052192">
    <property type="entry name" value="Insect_Ionotropic_Sensory_Rcpt"/>
</dbReference>
<sequence length="790" mass="91263">MWPNLLELEKRMPLLLLLLLWLPVGGLGIVNPSNESANMVIYMLPAKDVGPHTWQVGVECLDSFAQIFFYRNPLERFTRLYNLMLTNVFNMSLPAALIQQGFSERINEAISDPKTPPDREYFQLRVISDHQNRSQVFGELLLADNYVIVVDSVERLHKLMARYVSKSRSWNPGARFLVLFHNAQMRDRPWTVASKIFSDLMSNFYVHRVALIFANSSTDYNLLVNDYYSNVDCRVLSVQSVGQCYDGQLYPTPHAVHVAMSDYIRGFSPRNCTFYVCASIAAPFVEEDCIVGIEMRILGFMRSRLQFTINQTCSRDTRGELDENGKWNGLLGKLENGECDFIMGGFYPDNEVEGIFWGSDCYLQDAHTWYTKLADRRPAWQAMVGIFEPFTWMCFLLTLVLSWLFWYALVTLLPEPQYYQQLSLTGINALAVSICVTVQERPICEATRIFFMMLTLYGINVVAVYTSKMIATFQDPGYLHQLDELHEVVAAGIPFGGEEECRDWFENEDDLWIFKAYNSTTAFRPRTENLKEVELGMRCILSSRMYILQNLHADDIYAFPQNVFTSPMQLIMKAGFPFLYEMNMIIRYMRDVGIIQKIDSDFRYNNTYLNRIAKMRPEFAATVIVLTTEHLKGPFGILIVGICSASLIFLGELLCGYRSHRRRQRRRRRERVRRRGSGKWHRERQQVRRAVAPVVRFTPVKRRKVLSQILSRPILIETAECRSLNSSRTLNDCKHHKFSAQNSLLFTRFGRQHETAITYTAEATLEPAFGAPQSEHFTVAGSQWSLVARQ</sequence>
<evidence type="ECO:0000256" key="7">
    <source>
        <dbReference type="ARBA" id="ARBA00023180"/>
    </source>
</evidence>
<evidence type="ECO:0000256" key="8">
    <source>
        <dbReference type="SAM" id="MobiDB-lite"/>
    </source>
</evidence>
<feature type="chain" id="PRO_5006457248" description="Ionotropic glutamate receptor C-terminal domain-containing protein" evidence="10">
    <location>
        <begin position="29"/>
        <end position="790"/>
    </location>
</feature>
<dbReference type="Proteomes" id="UP000008792">
    <property type="component" value="Unassembled WGS sequence"/>
</dbReference>
<feature type="transmembrane region" description="Helical" evidence="9">
    <location>
        <begin position="382"/>
        <end position="406"/>
    </location>
</feature>
<evidence type="ECO:0000256" key="5">
    <source>
        <dbReference type="ARBA" id="ARBA00023136"/>
    </source>
</evidence>
<dbReference type="GO" id="GO:0005886">
    <property type="term" value="C:plasma membrane"/>
    <property type="evidence" value="ECO:0007669"/>
    <property type="project" value="UniProtKB-SubCell"/>
</dbReference>
<proteinExistence type="predicted"/>
<keyword evidence="2" id="KW-1003">Cell membrane</keyword>
<evidence type="ECO:0000256" key="4">
    <source>
        <dbReference type="ARBA" id="ARBA00022989"/>
    </source>
</evidence>
<keyword evidence="10" id="KW-0732">Signal</keyword>
<evidence type="ECO:0008006" key="13">
    <source>
        <dbReference type="Google" id="ProtNLM"/>
    </source>
</evidence>
<keyword evidence="6" id="KW-0675">Receptor</keyword>
<evidence type="ECO:0000256" key="3">
    <source>
        <dbReference type="ARBA" id="ARBA00022692"/>
    </source>
</evidence>
<evidence type="ECO:0000256" key="6">
    <source>
        <dbReference type="ARBA" id="ARBA00023170"/>
    </source>
</evidence>
<feature type="transmembrane region" description="Helical" evidence="9">
    <location>
        <begin position="418"/>
        <end position="438"/>
    </location>
</feature>
<feature type="transmembrane region" description="Helical" evidence="9">
    <location>
        <begin position="635"/>
        <end position="657"/>
    </location>
</feature>
<dbReference type="InParanoid" id="B4LK46"/>
<dbReference type="AlphaFoldDB" id="B4LK46"/>
<dbReference type="eggNOG" id="KOG1052">
    <property type="taxonomic scope" value="Eukaryota"/>
</dbReference>
<gene>
    <name evidence="11" type="primary">Dvir\GJ20743</name>
    <name evidence="11" type="ORF">Dvir_GJ20743</name>
</gene>
<evidence type="ECO:0000256" key="1">
    <source>
        <dbReference type="ARBA" id="ARBA00004651"/>
    </source>
</evidence>
<feature type="signal peptide" evidence="10">
    <location>
        <begin position="1"/>
        <end position="28"/>
    </location>
</feature>
<organism evidence="11 12">
    <name type="scientific">Drosophila virilis</name>
    <name type="common">Fruit fly</name>
    <dbReference type="NCBI Taxonomy" id="7244"/>
    <lineage>
        <taxon>Eukaryota</taxon>
        <taxon>Metazoa</taxon>
        <taxon>Ecdysozoa</taxon>
        <taxon>Arthropoda</taxon>
        <taxon>Hexapoda</taxon>
        <taxon>Insecta</taxon>
        <taxon>Pterygota</taxon>
        <taxon>Neoptera</taxon>
        <taxon>Endopterygota</taxon>
        <taxon>Diptera</taxon>
        <taxon>Brachycera</taxon>
        <taxon>Muscomorpha</taxon>
        <taxon>Ephydroidea</taxon>
        <taxon>Drosophilidae</taxon>
        <taxon>Drosophila</taxon>
    </lineage>
</organism>
<dbReference type="SUPFAM" id="SSF53850">
    <property type="entry name" value="Periplasmic binding protein-like II"/>
    <property type="match status" value="1"/>
</dbReference>
<dbReference type="OrthoDB" id="6506757at2759"/>
<comment type="subcellular location">
    <subcellularLocation>
        <location evidence="1">Cell membrane</location>
        <topology evidence="1">Multi-pass membrane protein</topology>
    </subcellularLocation>
</comment>
<evidence type="ECO:0000256" key="2">
    <source>
        <dbReference type="ARBA" id="ARBA00022475"/>
    </source>
</evidence>
<accession>B4LK46</accession>
<evidence type="ECO:0000313" key="12">
    <source>
        <dbReference type="Proteomes" id="UP000008792"/>
    </source>
</evidence>